<proteinExistence type="predicted"/>
<evidence type="ECO:0000313" key="3">
    <source>
        <dbReference type="Proteomes" id="UP000006078"/>
    </source>
</evidence>
<gene>
    <name evidence="2" type="ORF">HMPREF9719_01430</name>
</gene>
<dbReference type="EMBL" id="AHAE01000068">
    <property type="protein sequence ID" value="EJZ81643.1"/>
    <property type="molecule type" value="Genomic_DNA"/>
</dbReference>
<evidence type="ECO:0000313" key="2">
    <source>
        <dbReference type="EMBL" id="EJZ81643.1"/>
    </source>
</evidence>
<keyword evidence="3" id="KW-1185">Reference proteome</keyword>
<organism evidence="2 3">
    <name type="scientific">Corynebacterium otitidis ATCC 51513</name>
    <dbReference type="NCBI Taxonomy" id="883169"/>
    <lineage>
        <taxon>Bacteria</taxon>
        <taxon>Bacillati</taxon>
        <taxon>Actinomycetota</taxon>
        <taxon>Actinomycetes</taxon>
        <taxon>Mycobacteriales</taxon>
        <taxon>Corynebacteriaceae</taxon>
        <taxon>Corynebacterium</taxon>
    </lineage>
</organism>
<accession>K0YES7</accession>
<dbReference type="Proteomes" id="UP000006078">
    <property type="component" value="Unassembled WGS sequence"/>
</dbReference>
<dbReference type="AlphaFoldDB" id="K0YES7"/>
<evidence type="ECO:0000256" key="1">
    <source>
        <dbReference type="SAM" id="MobiDB-lite"/>
    </source>
</evidence>
<comment type="caution">
    <text evidence="2">The sequence shown here is derived from an EMBL/GenBank/DDBJ whole genome shotgun (WGS) entry which is preliminary data.</text>
</comment>
<sequence length="107" mass="10712">MGDFLEELGELLAAGSGGELPLSSDAAEVEPGGGAAFVESGDSVAWLADTDGDGLVDHVTVLNPGGEPTAWRRGEKGWGLAPAVRADDAAGGEGGWGLRDAHTPEKG</sequence>
<reference evidence="2 3" key="1">
    <citation type="submission" date="2012-08" db="EMBL/GenBank/DDBJ databases">
        <title>The Genome Sequence of Turicella otitidis ATCC 51513.</title>
        <authorList>
            <consortium name="The Broad Institute Genome Sequencing Platform"/>
            <person name="Earl A."/>
            <person name="Ward D."/>
            <person name="Feldgarden M."/>
            <person name="Gevers D."/>
            <person name="Huys G."/>
            <person name="Walker B."/>
            <person name="Young S.K."/>
            <person name="Zeng Q."/>
            <person name="Gargeya S."/>
            <person name="Fitzgerald M."/>
            <person name="Haas B."/>
            <person name="Abouelleil A."/>
            <person name="Alvarado L."/>
            <person name="Arachchi H.M."/>
            <person name="Berlin A.M."/>
            <person name="Chapman S.B."/>
            <person name="Goldberg J."/>
            <person name="Griggs A."/>
            <person name="Gujja S."/>
            <person name="Hansen M."/>
            <person name="Howarth C."/>
            <person name="Imamovic A."/>
            <person name="Larimer J."/>
            <person name="McCowen C."/>
            <person name="Montmayeur A."/>
            <person name="Murphy C."/>
            <person name="Neiman D."/>
            <person name="Pearson M."/>
            <person name="Priest M."/>
            <person name="Roberts A."/>
            <person name="Saif S."/>
            <person name="Shea T."/>
            <person name="Sisk P."/>
            <person name="Sykes S."/>
            <person name="Wortman J."/>
            <person name="Nusbaum C."/>
            <person name="Birren B."/>
        </authorList>
    </citation>
    <scope>NUCLEOTIDE SEQUENCE [LARGE SCALE GENOMIC DNA]</scope>
    <source>
        <strain evidence="2 3">ATCC 51513</strain>
    </source>
</reference>
<dbReference type="HOGENOM" id="CLU_2208899_0_0_11"/>
<protein>
    <submittedName>
        <fullName evidence="2">Uncharacterized protein</fullName>
    </submittedName>
</protein>
<name>K0YES7_9CORY</name>
<feature type="region of interest" description="Disordered" evidence="1">
    <location>
        <begin position="85"/>
        <end position="107"/>
    </location>
</feature>